<proteinExistence type="predicted"/>
<comment type="caution">
    <text evidence="2">The sequence shown here is derived from an EMBL/GenBank/DDBJ whole genome shotgun (WGS) entry which is preliminary data.</text>
</comment>
<feature type="compositionally biased region" description="Low complexity" evidence="1">
    <location>
        <begin position="7"/>
        <end position="24"/>
    </location>
</feature>
<evidence type="ECO:0000256" key="1">
    <source>
        <dbReference type="SAM" id="MobiDB-lite"/>
    </source>
</evidence>
<reference evidence="2" key="1">
    <citation type="journal article" date="2014" name="Front. Microbiol.">
        <title>High frequency of phylogenetically diverse reductive dehalogenase-homologous genes in deep subseafloor sedimentary metagenomes.</title>
        <authorList>
            <person name="Kawai M."/>
            <person name="Futagami T."/>
            <person name="Toyoda A."/>
            <person name="Takaki Y."/>
            <person name="Nishi S."/>
            <person name="Hori S."/>
            <person name="Arai W."/>
            <person name="Tsubouchi T."/>
            <person name="Morono Y."/>
            <person name="Uchiyama I."/>
            <person name="Ito T."/>
            <person name="Fujiyama A."/>
            <person name="Inagaki F."/>
            <person name="Takami H."/>
        </authorList>
    </citation>
    <scope>NUCLEOTIDE SEQUENCE</scope>
    <source>
        <strain evidence="2">Expedition CK06-06</strain>
    </source>
</reference>
<sequence length="46" mass="5469">MAKKPVTKNNQIKKTQKNPNKTPTKAIPITYRYLESFFESYNKTYD</sequence>
<gene>
    <name evidence="2" type="ORF">S03H2_11016</name>
</gene>
<dbReference type="EMBL" id="BARU01005637">
    <property type="protein sequence ID" value="GAH39249.1"/>
    <property type="molecule type" value="Genomic_DNA"/>
</dbReference>
<protein>
    <submittedName>
        <fullName evidence="2">Uncharacterized protein</fullName>
    </submittedName>
</protein>
<name>X1GCC3_9ZZZZ</name>
<accession>X1GCC3</accession>
<dbReference type="AlphaFoldDB" id="X1GCC3"/>
<evidence type="ECO:0000313" key="2">
    <source>
        <dbReference type="EMBL" id="GAH39249.1"/>
    </source>
</evidence>
<feature type="region of interest" description="Disordered" evidence="1">
    <location>
        <begin position="1"/>
        <end position="24"/>
    </location>
</feature>
<organism evidence="2">
    <name type="scientific">marine sediment metagenome</name>
    <dbReference type="NCBI Taxonomy" id="412755"/>
    <lineage>
        <taxon>unclassified sequences</taxon>
        <taxon>metagenomes</taxon>
        <taxon>ecological metagenomes</taxon>
    </lineage>
</organism>